<comment type="catalytic activity">
    <reaction evidence="1">
        <text>a 2'-deoxyribonucleoside 5'-phosphate + H2O = a 2'-deoxyribonucleoside + phosphate</text>
        <dbReference type="Rhea" id="RHEA:36167"/>
        <dbReference type="ChEBI" id="CHEBI:15377"/>
        <dbReference type="ChEBI" id="CHEBI:18274"/>
        <dbReference type="ChEBI" id="CHEBI:43474"/>
        <dbReference type="ChEBI" id="CHEBI:65317"/>
        <dbReference type="EC" id="3.1.3.89"/>
    </reaction>
</comment>
<evidence type="ECO:0000256" key="7">
    <source>
        <dbReference type="ARBA" id="ARBA00011738"/>
    </source>
</evidence>
<organism evidence="15">
    <name type="scientific">Ixodes ricinus</name>
    <name type="common">Common tick</name>
    <name type="synonym">Acarus ricinus</name>
    <dbReference type="NCBI Taxonomy" id="34613"/>
    <lineage>
        <taxon>Eukaryota</taxon>
        <taxon>Metazoa</taxon>
        <taxon>Ecdysozoa</taxon>
        <taxon>Arthropoda</taxon>
        <taxon>Chelicerata</taxon>
        <taxon>Arachnida</taxon>
        <taxon>Acari</taxon>
        <taxon>Parasitiformes</taxon>
        <taxon>Ixodida</taxon>
        <taxon>Ixodoidea</taxon>
        <taxon>Ixodidae</taxon>
        <taxon>Ixodinae</taxon>
        <taxon>Ixodes</taxon>
    </lineage>
</organism>
<evidence type="ECO:0000256" key="10">
    <source>
        <dbReference type="ARBA" id="ARBA00022723"/>
    </source>
</evidence>
<evidence type="ECO:0000256" key="2">
    <source>
        <dbReference type="ARBA" id="ARBA00001936"/>
    </source>
</evidence>
<evidence type="ECO:0000256" key="11">
    <source>
        <dbReference type="ARBA" id="ARBA00022801"/>
    </source>
</evidence>
<dbReference type="GO" id="GO:0005737">
    <property type="term" value="C:cytoplasm"/>
    <property type="evidence" value="ECO:0007669"/>
    <property type="project" value="TreeGrafter"/>
</dbReference>
<dbReference type="PANTHER" id="PTHR11845:SF13">
    <property type="entry name" value="5'-DEOXYNUCLEOTIDASE HDDC2"/>
    <property type="match status" value="1"/>
</dbReference>
<comment type="subunit">
    <text evidence="7">Homodimer.</text>
</comment>
<protein>
    <recommendedName>
        <fullName evidence="9">5'-deoxynucleotidase HDDC2</fullName>
        <ecNumber evidence="8">3.1.3.89</ecNumber>
    </recommendedName>
    <alternativeName>
        <fullName evidence="13">HD domain-containing protein 2</fullName>
    </alternativeName>
</protein>
<evidence type="ECO:0000256" key="3">
    <source>
        <dbReference type="ARBA" id="ARBA00001941"/>
    </source>
</evidence>
<comment type="cofactor">
    <cofactor evidence="3">
        <name>Co(2+)</name>
        <dbReference type="ChEBI" id="CHEBI:48828"/>
    </cofactor>
</comment>
<evidence type="ECO:0000256" key="12">
    <source>
        <dbReference type="ARBA" id="ARBA00022842"/>
    </source>
</evidence>
<comment type="cofactor">
    <cofactor evidence="2">
        <name>Mn(2+)</name>
        <dbReference type="ChEBI" id="CHEBI:29035"/>
    </cofactor>
</comment>
<dbReference type="AlphaFoldDB" id="A0A0K8RGM7"/>
<keyword evidence="10" id="KW-0479">Metal-binding</keyword>
<evidence type="ECO:0000256" key="4">
    <source>
        <dbReference type="ARBA" id="ARBA00001946"/>
    </source>
</evidence>
<evidence type="ECO:0000256" key="6">
    <source>
        <dbReference type="ARBA" id="ARBA00009999"/>
    </source>
</evidence>
<comment type="cofactor">
    <cofactor evidence="4">
        <name>Mg(2+)</name>
        <dbReference type="ChEBI" id="CHEBI:18420"/>
    </cofactor>
</comment>
<keyword evidence="12" id="KW-0460">Magnesium</keyword>
<evidence type="ECO:0000256" key="8">
    <source>
        <dbReference type="ARBA" id="ARBA00012964"/>
    </source>
</evidence>
<dbReference type="GO" id="GO:0046872">
    <property type="term" value="F:metal ion binding"/>
    <property type="evidence" value="ECO:0007669"/>
    <property type="project" value="UniProtKB-KW"/>
</dbReference>
<dbReference type="Gene3D" id="1.10.3210.10">
    <property type="entry name" value="Hypothetical protein af1432"/>
    <property type="match status" value="1"/>
</dbReference>
<feature type="domain" description="HD/PDEase" evidence="14">
    <location>
        <begin position="32"/>
        <end position="150"/>
    </location>
</feature>
<dbReference type="FunFam" id="1.10.3210.10:FF:000011">
    <property type="entry name" value="HD domain-containing protein 2"/>
    <property type="match status" value="1"/>
</dbReference>
<dbReference type="GO" id="GO:0002953">
    <property type="term" value="F:5'-deoxynucleotidase activity"/>
    <property type="evidence" value="ECO:0007669"/>
    <property type="project" value="UniProtKB-EC"/>
</dbReference>
<dbReference type="InterPro" id="IPR006674">
    <property type="entry name" value="HD_domain"/>
</dbReference>
<evidence type="ECO:0000259" key="14">
    <source>
        <dbReference type="SMART" id="SM00471"/>
    </source>
</evidence>
<comment type="similarity">
    <text evidence="6">Belongs to the HDDC2 family.</text>
</comment>
<dbReference type="GO" id="GO:0009159">
    <property type="term" value="P:deoxyribonucleoside monophosphate catabolic process"/>
    <property type="evidence" value="ECO:0007669"/>
    <property type="project" value="UniProtKB-ARBA"/>
</dbReference>
<dbReference type="SUPFAM" id="SSF109604">
    <property type="entry name" value="HD-domain/PDEase-like"/>
    <property type="match status" value="1"/>
</dbReference>
<dbReference type="InterPro" id="IPR039356">
    <property type="entry name" value="YfbR/HDDC2"/>
</dbReference>
<comment type="function">
    <text evidence="5">Catalyzes the dephosphorylation of the nucleoside 5'-monophosphates deoxyadenosine monophosphate (dAMP), deoxycytidine monophosphate (dCMP), deoxyguanosine monophosphate (dGMP) and deoxythymidine monophosphate (dTMP).</text>
</comment>
<evidence type="ECO:0000256" key="13">
    <source>
        <dbReference type="ARBA" id="ARBA00032735"/>
    </source>
</evidence>
<dbReference type="Pfam" id="PF13023">
    <property type="entry name" value="HD_3"/>
    <property type="match status" value="1"/>
</dbReference>
<evidence type="ECO:0000313" key="15">
    <source>
        <dbReference type="EMBL" id="JAA70226.1"/>
    </source>
</evidence>
<evidence type="ECO:0000256" key="5">
    <source>
        <dbReference type="ARBA" id="ARBA00004074"/>
    </source>
</evidence>
<reference evidence="15" key="1">
    <citation type="submission" date="2012-12" db="EMBL/GenBank/DDBJ databases">
        <title>Identification and characterization of a phenylalanine ammonia-lyase gene family in Isatis indigotica Fort.</title>
        <authorList>
            <person name="Liu Q."/>
            <person name="Chen J."/>
            <person name="Zhou X."/>
            <person name="Di P."/>
            <person name="Xiao Y."/>
            <person name="Xuan H."/>
            <person name="Zhang L."/>
            <person name="Chen W."/>
        </authorList>
    </citation>
    <scope>NUCLEOTIDE SEQUENCE</scope>
    <source>
        <tissue evidence="15">Salivary gland</tissue>
    </source>
</reference>
<sequence>MSDAADALKYFMMVGKLKDIRRTGWVLRGVPDPERIAGHMYRMAIMAMMLGNSPDAGIDKDKCVKMALVHDMAECIVGDITPTCGVSQEEKFKREASAMQDLGHLVDSVTEKEFTGLWQEYEAQETPESQAVKDLDKFDMILQAHEYEVRMEDPGKLQEFFDSTNGKFRHPKVVQWVEELYKLRSDHISTAENGDHR</sequence>
<evidence type="ECO:0000256" key="1">
    <source>
        <dbReference type="ARBA" id="ARBA00001638"/>
    </source>
</evidence>
<dbReference type="EMBL" id="GADI01003582">
    <property type="protein sequence ID" value="JAA70226.1"/>
    <property type="molecule type" value="mRNA"/>
</dbReference>
<keyword evidence="11 15" id="KW-0378">Hydrolase</keyword>
<name>A0A0K8RGM7_IXORI</name>
<dbReference type="PANTHER" id="PTHR11845">
    <property type="entry name" value="5'-DEOXYNUCLEOTIDASE HDDC2"/>
    <property type="match status" value="1"/>
</dbReference>
<proteinExistence type="evidence at transcript level"/>
<dbReference type="SMART" id="SM00471">
    <property type="entry name" value="HDc"/>
    <property type="match status" value="1"/>
</dbReference>
<evidence type="ECO:0000256" key="9">
    <source>
        <dbReference type="ARBA" id="ARBA00015933"/>
    </source>
</evidence>
<dbReference type="EC" id="3.1.3.89" evidence="8"/>
<accession>A0A0K8RGM7</accession>
<dbReference type="InterPro" id="IPR003607">
    <property type="entry name" value="HD/PDEase_dom"/>
</dbReference>